<feature type="signal peptide" evidence="12">
    <location>
        <begin position="1"/>
        <end position="18"/>
    </location>
</feature>
<proteinExistence type="predicted"/>
<dbReference type="CDD" id="cd11304">
    <property type="entry name" value="Cadherin_repeat"/>
    <property type="match status" value="6"/>
</dbReference>
<keyword evidence="3 12" id="KW-0732">Signal</keyword>
<evidence type="ECO:0000256" key="8">
    <source>
        <dbReference type="ARBA" id="ARBA00023136"/>
    </source>
</evidence>
<evidence type="ECO:0000256" key="12">
    <source>
        <dbReference type="SAM" id="SignalP"/>
    </source>
</evidence>
<reference evidence="14" key="1">
    <citation type="submission" date="2019-09" db="EMBL/GenBank/DDBJ databases">
        <title>Bird 10,000 Genomes (B10K) Project - Family phase.</title>
        <authorList>
            <person name="Zhang G."/>
        </authorList>
    </citation>
    <scope>NUCLEOTIDE SEQUENCE</scope>
    <source>
        <strain evidence="14">B10K-DU-012-47</strain>
    </source>
</reference>
<keyword evidence="4" id="KW-0677">Repeat</keyword>
<feature type="domain" description="Cadherin" evidence="13">
    <location>
        <begin position="341"/>
        <end position="448"/>
    </location>
</feature>
<evidence type="ECO:0000313" key="14">
    <source>
        <dbReference type="EMBL" id="NWI06377.1"/>
    </source>
</evidence>
<keyword evidence="7" id="KW-1133">Transmembrane helix</keyword>
<dbReference type="SMART" id="SM00112">
    <property type="entry name" value="CA"/>
    <property type="match status" value="6"/>
</dbReference>
<feature type="non-terminal residue" evidence="14">
    <location>
        <position position="956"/>
    </location>
</feature>
<dbReference type="PANTHER" id="PTHR24028">
    <property type="entry name" value="CADHERIN-87A"/>
    <property type="match status" value="1"/>
</dbReference>
<evidence type="ECO:0000256" key="10">
    <source>
        <dbReference type="PROSITE-ProRule" id="PRU00043"/>
    </source>
</evidence>
<dbReference type="InterPro" id="IPR013164">
    <property type="entry name" value="Cadherin_N"/>
</dbReference>
<feature type="domain" description="Cadherin" evidence="13">
    <location>
        <begin position="449"/>
        <end position="560"/>
    </location>
</feature>
<comment type="subcellular location">
    <subcellularLocation>
        <location evidence="1">Membrane</location>
        <topology evidence="1">Single-pass membrane protein</topology>
    </subcellularLocation>
</comment>
<comment type="caution">
    <text evidence="14">The sequence shown here is derived from an EMBL/GenBank/DDBJ whole genome shotgun (WGS) entry which is preliminary data.</text>
</comment>
<protein>
    <submittedName>
        <fullName evidence="14">PCD10 protein</fullName>
    </submittedName>
</protein>
<dbReference type="SUPFAM" id="SSF49313">
    <property type="entry name" value="Cadherin-like"/>
    <property type="match status" value="6"/>
</dbReference>
<keyword evidence="9" id="KW-0325">Glycoprotein</keyword>
<name>A0A850ZIQ2_9PASS</name>
<dbReference type="AlphaFoldDB" id="A0A850ZIQ2"/>
<evidence type="ECO:0000256" key="7">
    <source>
        <dbReference type="ARBA" id="ARBA00022989"/>
    </source>
</evidence>
<evidence type="ECO:0000256" key="1">
    <source>
        <dbReference type="ARBA" id="ARBA00004167"/>
    </source>
</evidence>
<evidence type="ECO:0000256" key="2">
    <source>
        <dbReference type="ARBA" id="ARBA00022692"/>
    </source>
</evidence>
<dbReference type="Pfam" id="PF00028">
    <property type="entry name" value="Cadherin"/>
    <property type="match status" value="5"/>
</dbReference>
<dbReference type="FunFam" id="2.60.40.60:FF:000248">
    <property type="entry name" value="Protocadherin 10"/>
    <property type="match status" value="1"/>
</dbReference>
<evidence type="ECO:0000256" key="11">
    <source>
        <dbReference type="SAM" id="MobiDB-lite"/>
    </source>
</evidence>
<dbReference type="Pfam" id="PF08266">
    <property type="entry name" value="Cadherin_2"/>
    <property type="match status" value="1"/>
</dbReference>
<evidence type="ECO:0000256" key="3">
    <source>
        <dbReference type="ARBA" id="ARBA00022729"/>
    </source>
</evidence>
<evidence type="ECO:0000256" key="4">
    <source>
        <dbReference type="ARBA" id="ARBA00022737"/>
    </source>
</evidence>
<dbReference type="InterPro" id="IPR050174">
    <property type="entry name" value="Protocadherin/Cadherin-CA"/>
</dbReference>
<feature type="non-terminal residue" evidence="14">
    <location>
        <position position="1"/>
    </location>
</feature>
<accession>A0A850ZIQ2</accession>
<dbReference type="PROSITE" id="PS00232">
    <property type="entry name" value="CADHERIN_1"/>
    <property type="match status" value="2"/>
</dbReference>
<dbReference type="Proteomes" id="UP000629438">
    <property type="component" value="Unassembled WGS sequence"/>
</dbReference>
<keyword evidence="8" id="KW-0472">Membrane</keyword>
<dbReference type="GO" id="GO:0007156">
    <property type="term" value="P:homophilic cell adhesion via plasma membrane adhesion molecules"/>
    <property type="evidence" value="ECO:0007669"/>
    <property type="project" value="InterPro"/>
</dbReference>
<keyword evidence="2" id="KW-0812">Transmembrane</keyword>
<feature type="domain" description="Cadherin" evidence="13">
    <location>
        <begin position="233"/>
        <end position="340"/>
    </location>
</feature>
<dbReference type="PROSITE" id="PS50268">
    <property type="entry name" value="CADHERIN_2"/>
    <property type="match status" value="6"/>
</dbReference>
<gene>
    <name evidence="14" type="primary">Pcdh10_1</name>
    <name evidence="14" type="ORF">TICMUR_R06682</name>
</gene>
<dbReference type="GO" id="GO:0005509">
    <property type="term" value="F:calcium ion binding"/>
    <property type="evidence" value="ECO:0007669"/>
    <property type="project" value="UniProtKB-UniRule"/>
</dbReference>
<keyword evidence="6" id="KW-0130">Cell adhesion</keyword>
<feature type="domain" description="Cadherin" evidence="13">
    <location>
        <begin position="123"/>
        <end position="232"/>
    </location>
</feature>
<dbReference type="FunFam" id="2.60.40.60:FF:000018">
    <property type="entry name" value="Protocadherin gamma c3"/>
    <property type="match status" value="1"/>
</dbReference>
<dbReference type="FunFam" id="2.60.40.60:FF:000006">
    <property type="entry name" value="Protocadherin alpha 2"/>
    <property type="match status" value="1"/>
</dbReference>
<feature type="compositionally biased region" description="Basic and acidic residues" evidence="11">
    <location>
        <begin position="824"/>
        <end position="840"/>
    </location>
</feature>
<evidence type="ECO:0000256" key="5">
    <source>
        <dbReference type="ARBA" id="ARBA00022837"/>
    </source>
</evidence>
<sequence>MVVLFLFALLWMVEGAFCQLHYTVQEEQEHGTFVGNIAEDLGLDITKLSARRFQTAPNSRSPYLELNLETGVLYVNEKIDREQICKQSPSCLLHLEVFLENPLELFRVEIEVLDINDNPPSFPEPDLTVEISESATPGTRFPLESAFDPDVGTNSLRTYEITPNSYFSLDVQTQGDGNRFAELVLDQPLDREQQAVHRYVLTAVDGGQPQQRTGTALLTVKVLDSNDNVPAFEQPVYTVSLPENSPPGTLVLQLNATDPDEGQNGEIIYSFSSHISARARELFGIAPRTGRLEVSGELDYEESSVYQVYVQAKDLGPNAVPAHCKVLVRVLDANDNAPEISFSTVKEAVSEAAAPGTVVALFSVSDRDSEENGQVQCELLQGDAPFRLKSSFKNYYTIVTEGPLDREQPGGDAYTLTVVARDHGEPPLSTSKSIQVRVSDVNDNAPRFSQPVYQVYVSENNVPGAYIYAVSATDRDQGANARLAYSILESQIQGMSVFTYVSINSENGFLYALRSFDYEQLKEFSFQVEARDAGEEPQPLAGNATVHIIVVDQNDTAPAIVSPLPGRNGTPAREALPRGAEPGYLVSRVAAVDADDGENARLTYSIARGNEAGLFRMDWRSGELRTARRVPAKRDPQRPYELVIEVRDHGQPPLSSTAAVQVVLVDGAGERCQKEKKLNIYTCLASDCCLGCCCCCPKSDIMLVQSSNVPSNPAQVPVEESGSFGSHHHNQNYCYQVCLTPESAKTDLMFLKPCSPSRSTDAEHNPCGAIVTGYADQQPDIISNGSILSSETKHQRAELSYLVDRPRRVNSSAFQEADIVSSKDSGHGDSEQGDSDHDATNRGQSSGMDLFSNCTEECKALGHSDRCWMPSFVPSDGRQAADYRSNLHVPGMDSVPDTEVFETPEAQPGAERSFSTFGKEKALHNSLERKEFDGLLSNTRAPYKPPYLSKYRSKSC</sequence>
<dbReference type="InterPro" id="IPR015919">
    <property type="entry name" value="Cadherin-like_sf"/>
</dbReference>
<evidence type="ECO:0000313" key="15">
    <source>
        <dbReference type="Proteomes" id="UP000629438"/>
    </source>
</evidence>
<keyword evidence="5 10" id="KW-0106">Calcium</keyword>
<feature type="region of interest" description="Disordered" evidence="11">
    <location>
        <begin position="813"/>
        <end position="848"/>
    </location>
</feature>
<evidence type="ECO:0000259" key="13">
    <source>
        <dbReference type="PROSITE" id="PS50268"/>
    </source>
</evidence>
<keyword evidence="15" id="KW-1185">Reference proteome</keyword>
<dbReference type="EMBL" id="WAAG01082953">
    <property type="protein sequence ID" value="NWI06377.1"/>
    <property type="molecule type" value="Genomic_DNA"/>
</dbReference>
<dbReference type="InterPro" id="IPR002126">
    <property type="entry name" value="Cadherin-like_dom"/>
</dbReference>
<dbReference type="FunFam" id="2.60.40.60:FF:000001">
    <property type="entry name" value="Protocadherin alpha 2"/>
    <property type="match status" value="1"/>
</dbReference>
<feature type="domain" description="Cadherin" evidence="13">
    <location>
        <begin position="23"/>
        <end position="122"/>
    </location>
</feature>
<dbReference type="Gene3D" id="2.60.40.60">
    <property type="entry name" value="Cadherins"/>
    <property type="match status" value="6"/>
</dbReference>
<feature type="chain" id="PRO_5033051608" evidence="12">
    <location>
        <begin position="19"/>
        <end position="956"/>
    </location>
</feature>
<dbReference type="FunFam" id="2.60.40.60:FF:000002">
    <property type="entry name" value="Protocadherin alpha 2"/>
    <property type="match status" value="1"/>
</dbReference>
<dbReference type="FunFam" id="2.60.40.60:FF:000093">
    <property type="entry name" value="Protocadherin 10"/>
    <property type="match status" value="1"/>
</dbReference>
<dbReference type="OrthoDB" id="6252479at2759"/>
<feature type="domain" description="Cadherin" evidence="13">
    <location>
        <begin position="568"/>
        <end position="666"/>
    </location>
</feature>
<evidence type="ECO:0000256" key="6">
    <source>
        <dbReference type="ARBA" id="ARBA00022889"/>
    </source>
</evidence>
<dbReference type="PANTHER" id="PTHR24028:SF0">
    <property type="entry name" value="PROTOCADHERIN-10"/>
    <property type="match status" value="1"/>
</dbReference>
<dbReference type="InterPro" id="IPR020894">
    <property type="entry name" value="Cadherin_CS"/>
</dbReference>
<organism evidence="14 15">
    <name type="scientific">Tichodroma muraria</name>
    <dbReference type="NCBI Taxonomy" id="237442"/>
    <lineage>
        <taxon>Eukaryota</taxon>
        <taxon>Metazoa</taxon>
        <taxon>Chordata</taxon>
        <taxon>Craniata</taxon>
        <taxon>Vertebrata</taxon>
        <taxon>Euteleostomi</taxon>
        <taxon>Archelosauria</taxon>
        <taxon>Archosauria</taxon>
        <taxon>Dinosauria</taxon>
        <taxon>Saurischia</taxon>
        <taxon>Theropoda</taxon>
        <taxon>Coelurosauria</taxon>
        <taxon>Aves</taxon>
        <taxon>Neognathae</taxon>
        <taxon>Neoaves</taxon>
        <taxon>Telluraves</taxon>
        <taxon>Australaves</taxon>
        <taxon>Passeriformes</taxon>
        <taxon>Sittidae</taxon>
        <taxon>Tichodroma</taxon>
    </lineage>
</organism>
<dbReference type="PRINTS" id="PR00205">
    <property type="entry name" value="CADHERIN"/>
</dbReference>
<dbReference type="GO" id="GO:0005886">
    <property type="term" value="C:plasma membrane"/>
    <property type="evidence" value="ECO:0007669"/>
    <property type="project" value="InterPro"/>
</dbReference>
<evidence type="ECO:0000256" key="9">
    <source>
        <dbReference type="ARBA" id="ARBA00023180"/>
    </source>
</evidence>